<organism evidence="1 2">
    <name type="scientific">Piloderma croceum (strain F 1598)</name>
    <dbReference type="NCBI Taxonomy" id="765440"/>
    <lineage>
        <taxon>Eukaryota</taxon>
        <taxon>Fungi</taxon>
        <taxon>Dikarya</taxon>
        <taxon>Basidiomycota</taxon>
        <taxon>Agaricomycotina</taxon>
        <taxon>Agaricomycetes</taxon>
        <taxon>Agaricomycetidae</taxon>
        <taxon>Atheliales</taxon>
        <taxon>Atheliaceae</taxon>
        <taxon>Piloderma</taxon>
    </lineage>
</organism>
<reference evidence="2" key="2">
    <citation type="submission" date="2015-01" db="EMBL/GenBank/DDBJ databases">
        <title>Evolutionary Origins and Diversification of the Mycorrhizal Mutualists.</title>
        <authorList>
            <consortium name="DOE Joint Genome Institute"/>
            <consortium name="Mycorrhizal Genomics Consortium"/>
            <person name="Kohler A."/>
            <person name="Kuo A."/>
            <person name="Nagy L.G."/>
            <person name="Floudas D."/>
            <person name="Copeland A."/>
            <person name="Barry K.W."/>
            <person name="Cichocki N."/>
            <person name="Veneault-Fourrey C."/>
            <person name="LaButti K."/>
            <person name="Lindquist E.A."/>
            <person name="Lipzen A."/>
            <person name="Lundell T."/>
            <person name="Morin E."/>
            <person name="Murat C."/>
            <person name="Riley R."/>
            <person name="Ohm R."/>
            <person name="Sun H."/>
            <person name="Tunlid A."/>
            <person name="Henrissat B."/>
            <person name="Grigoriev I.V."/>
            <person name="Hibbett D.S."/>
            <person name="Martin F."/>
        </authorList>
    </citation>
    <scope>NUCLEOTIDE SEQUENCE [LARGE SCALE GENOMIC DNA]</scope>
    <source>
        <strain evidence="2">F 1598</strain>
    </source>
</reference>
<dbReference type="EMBL" id="KN833065">
    <property type="protein sequence ID" value="KIM74165.1"/>
    <property type="molecule type" value="Genomic_DNA"/>
</dbReference>
<reference evidence="1 2" key="1">
    <citation type="submission" date="2014-04" db="EMBL/GenBank/DDBJ databases">
        <authorList>
            <consortium name="DOE Joint Genome Institute"/>
            <person name="Kuo A."/>
            <person name="Tarkka M."/>
            <person name="Buscot F."/>
            <person name="Kohler A."/>
            <person name="Nagy L.G."/>
            <person name="Floudas D."/>
            <person name="Copeland A."/>
            <person name="Barry K.W."/>
            <person name="Cichocki N."/>
            <person name="Veneault-Fourrey C."/>
            <person name="LaButti K."/>
            <person name="Lindquist E.A."/>
            <person name="Lipzen A."/>
            <person name="Lundell T."/>
            <person name="Morin E."/>
            <person name="Murat C."/>
            <person name="Sun H."/>
            <person name="Tunlid A."/>
            <person name="Henrissat B."/>
            <person name="Grigoriev I.V."/>
            <person name="Hibbett D.S."/>
            <person name="Martin F."/>
            <person name="Nordberg H.P."/>
            <person name="Cantor M.N."/>
            <person name="Hua S.X."/>
        </authorList>
    </citation>
    <scope>NUCLEOTIDE SEQUENCE [LARGE SCALE GENOMIC DNA]</scope>
    <source>
        <strain evidence="1 2">F 1598</strain>
    </source>
</reference>
<evidence type="ECO:0000313" key="2">
    <source>
        <dbReference type="Proteomes" id="UP000054166"/>
    </source>
</evidence>
<name>A0A0C3ENL6_PILCF</name>
<dbReference type="AlphaFoldDB" id="A0A0C3ENL6"/>
<evidence type="ECO:0000313" key="1">
    <source>
        <dbReference type="EMBL" id="KIM74165.1"/>
    </source>
</evidence>
<gene>
    <name evidence="1" type="ORF">PILCRDRAFT_828451</name>
</gene>
<keyword evidence="2" id="KW-1185">Reference proteome</keyword>
<protein>
    <submittedName>
        <fullName evidence="1">Uncharacterized protein</fullName>
    </submittedName>
</protein>
<accession>A0A0C3ENL6</accession>
<sequence>MRTIIAEAKRTCVRQEAIEDIENTFWRALKIQNRAQNIAYQHEAQLVHPLCMVFTVYGTCLCSIPQV</sequence>
<dbReference type="InParanoid" id="A0A0C3ENL6"/>
<dbReference type="HOGENOM" id="CLU_2813306_0_0_1"/>
<proteinExistence type="predicted"/>
<dbReference type="Proteomes" id="UP000054166">
    <property type="component" value="Unassembled WGS sequence"/>
</dbReference>